<accession>A0A6C0D6P7</accession>
<organism evidence="1">
    <name type="scientific">viral metagenome</name>
    <dbReference type="NCBI Taxonomy" id="1070528"/>
    <lineage>
        <taxon>unclassified sequences</taxon>
        <taxon>metagenomes</taxon>
        <taxon>organismal metagenomes</taxon>
    </lineage>
</organism>
<dbReference type="EMBL" id="MN739535">
    <property type="protein sequence ID" value="QHT11589.1"/>
    <property type="molecule type" value="Genomic_DNA"/>
</dbReference>
<proteinExistence type="predicted"/>
<protein>
    <submittedName>
        <fullName evidence="1">Uncharacterized protein</fullName>
    </submittedName>
</protein>
<reference evidence="1" key="1">
    <citation type="journal article" date="2020" name="Nature">
        <title>Giant virus diversity and host interactions through global metagenomics.</title>
        <authorList>
            <person name="Schulz F."/>
            <person name="Roux S."/>
            <person name="Paez-Espino D."/>
            <person name="Jungbluth S."/>
            <person name="Walsh D.A."/>
            <person name="Denef V.J."/>
            <person name="McMahon K.D."/>
            <person name="Konstantinidis K.T."/>
            <person name="Eloe-Fadrosh E.A."/>
            <person name="Kyrpides N.C."/>
            <person name="Woyke T."/>
        </authorList>
    </citation>
    <scope>NUCLEOTIDE SEQUENCE</scope>
    <source>
        <strain evidence="1">GVMAG-M-3300023174-116</strain>
    </source>
</reference>
<dbReference type="AlphaFoldDB" id="A0A6C0D6P7"/>
<sequence>MNLKKNYNEIINENSTYTFNKDLLQLLKKDDDLLKKDDDLLKKDDDLLKKDDDLLKKDDDLVNDNFINYIFYGPPCSYKYKNALKLLQHFSPSNLKYEKKLHINLTKSEFYIKISDIHYEIDVENFIYNSKSLWNEIYNIIYNSIASSPIKKGYIVFRNFDKINYDLLDLLYNYMQKELFSTLNIKYIIITECVSFIPMKIINICKVINFAKLSKKNIYCLCNKQNKQFFKKPTYTTNTSVISNDTLVCSNVESIYNKVNNPNIFTHLDISNNIKYIEQHSAICNTFINIICSNNYNISNIRTLLYDILINHLNSHECFFYIIQSLIINKLINCNKISDLIFNSIFFLKNYNNNYRPIFHLESFTLYLIELINENK</sequence>
<evidence type="ECO:0000313" key="1">
    <source>
        <dbReference type="EMBL" id="QHT11589.1"/>
    </source>
</evidence>
<name>A0A6C0D6P7_9ZZZZ</name>